<sequence length="158" mass="17244">MATAAVASWLNGERTVVALFVARVLFSLPSSLLPHGLALSLLAISALFLDILADSSTSLSQFNTRRGASSGILLGAVTLPTVMISKMIQLSRAFSLNEVAYEDFDSSFFLFSMWILVTFSVRWCVVQPLGTSSLTSFETALKLLWNFFHLVLPLGKHV</sequence>
<feature type="transmembrane region" description="Helical" evidence="1">
    <location>
        <begin position="70"/>
        <end position="88"/>
    </location>
</feature>
<gene>
    <name evidence="2" type="ORF">M0R45_005641</name>
</gene>
<reference evidence="2 3" key="1">
    <citation type="journal article" date="2023" name="G3 (Bethesda)">
        <title>A chromosome-length genome assembly and annotation of blackberry (Rubus argutus, cv. 'Hillquist').</title>
        <authorList>
            <person name="Bruna T."/>
            <person name="Aryal R."/>
            <person name="Dudchenko O."/>
            <person name="Sargent D.J."/>
            <person name="Mead D."/>
            <person name="Buti M."/>
            <person name="Cavallini A."/>
            <person name="Hytonen T."/>
            <person name="Andres J."/>
            <person name="Pham M."/>
            <person name="Weisz D."/>
            <person name="Mascagni F."/>
            <person name="Usai G."/>
            <person name="Natali L."/>
            <person name="Bassil N."/>
            <person name="Fernandez G.E."/>
            <person name="Lomsadze A."/>
            <person name="Armour M."/>
            <person name="Olukolu B."/>
            <person name="Poorten T."/>
            <person name="Britton C."/>
            <person name="Davik J."/>
            <person name="Ashrafi H."/>
            <person name="Aiden E.L."/>
            <person name="Borodovsky M."/>
            <person name="Worthington M."/>
        </authorList>
    </citation>
    <scope>NUCLEOTIDE SEQUENCE [LARGE SCALE GENOMIC DNA]</scope>
    <source>
        <strain evidence="2">PI 553951</strain>
    </source>
</reference>
<evidence type="ECO:0000313" key="3">
    <source>
        <dbReference type="Proteomes" id="UP001457282"/>
    </source>
</evidence>
<proteinExistence type="predicted"/>
<feature type="transmembrane region" description="Helical" evidence="1">
    <location>
        <begin position="108"/>
        <end position="125"/>
    </location>
</feature>
<comment type="caution">
    <text evidence="2">The sequence shown here is derived from an EMBL/GenBank/DDBJ whole genome shotgun (WGS) entry which is preliminary data.</text>
</comment>
<keyword evidence="1" id="KW-0472">Membrane</keyword>
<dbReference type="EMBL" id="JBEDUW010000001">
    <property type="protein sequence ID" value="KAK9950139.1"/>
    <property type="molecule type" value="Genomic_DNA"/>
</dbReference>
<feature type="transmembrane region" description="Helical" evidence="1">
    <location>
        <begin position="28"/>
        <end position="49"/>
    </location>
</feature>
<dbReference type="Proteomes" id="UP001457282">
    <property type="component" value="Unassembled WGS sequence"/>
</dbReference>
<keyword evidence="1" id="KW-1133">Transmembrane helix</keyword>
<evidence type="ECO:0000313" key="2">
    <source>
        <dbReference type="EMBL" id="KAK9950139.1"/>
    </source>
</evidence>
<name>A0AAW1YNM5_RUBAR</name>
<evidence type="ECO:0000256" key="1">
    <source>
        <dbReference type="SAM" id="Phobius"/>
    </source>
</evidence>
<keyword evidence="3" id="KW-1185">Reference proteome</keyword>
<organism evidence="2 3">
    <name type="scientific">Rubus argutus</name>
    <name type="common">Southern blackberry</name>
    <dbReference type="NCBI Taxonomy" id="59490"/>
    <lineage>
        <taxon>Eukaryota</taxon>
        <taxon>Viridiplantae</taxon>
        <taxon>Streptophyta</taxon>
        <taxon>Embryophyta</taxon>
        <taxon>Tracheophyta</taxon>
        <taxon>Spermatophyta</taxon>
        <taxon>Magnoliopsida</taxon>
        <taxon>eudicotyledons</taxon>
        <taxon>Gunneridae</taxon>
        <taxon>Pentapetalae</taxon>
        <taxon>rosids</taxon>
        <taxon>fabids</taxon>
        <taxon>Rosales</taxon>
        <taxon>Rosaceae</taxon>
        <taxon>Rosoideae</taxon>
        <taxon>Rosoideae incertae sedis</taxon>
        <taxon>Rubus</taxon>
    </lineage>
</organism>
<protein>
    <recommendedName>
        <fullName evidence="4">Dolichol kinase</fullName>
    </recommendedName>
</protein>
<dbReference type="AlphaFoldDB" id="A0AAW1YNM5"/>
<evidence type="ECO:0008006" key="4">
    <source>
        <dbReference type="Google" id="ProtNLM"/>
    </source>
</evidence>
<keyword evidence="1" id="KW-0812">Transmembrane</keyword>
<accession>A0AAW1YNM5</accession>